<accession>A0AAE1MUS3</accession>
<dbReference type="AlphaFoldDB" id="A0AAE1MUS3"/>
<comment type="caution">
    <text evidence="1">The sequence shown here is derived from an EMBL/GenBank/DDBJ whole genome shotgun (WGS) entry which is preliminary data.</text>
</comment>
<protein>
    <submittedName>
        <fullName evidence="1">Uncharacterized protein</fullName>
    </submittedName>
</protein>
<dbReference type="PANTHER" id="PTHR33116:SF70">
    <property type="entry name" value="NON-LTR RETROELEMENT REVERSE TRANSCRIPTASE-LIKE PROTEIN"/>
    <property type="match status" value="1"/>
</dbReference>
<organism evidence="1 2">
    <name type="scientific">Acacia crassicarpa</name>
    <name type="common">northern wattle</name>
    <dbReference type="NCBI Taxonomy" id="499986"/>
    <lineage>
        <taxon>Eukaryota</taxon>
        <taxon>Viridiplantae</taxon>
        <taxon>Streptophyta</taxon>
        <taxon>Embryophyta</taxon>
        <taxon>Tracheophyta</taxon>
        <taxon>Spermatophyta</taxon>
        <taxon>Magnoliopsida</taxon>
        <taxon>eudicotyledons</taxon>
        <taxon>Gunneridae</taxon>
        <taxon>Pentapetalae</taxon>
        <taxon>rosids</taxon>
        <taxon>fabids</taxon>
        <taxon>Fabales</taxon>
        <taxon>Fabaceae</taxon>
        <taxon>Caesalpinioideae</taxon>
        <taxon>mimosoid clade</taxon>
        <taxon>Acacieae</taxon>
        <taxon>Acacia</taxon>
    </lineage>
</organism>
<name>A0AAE1MUS3_9FABA</name>
<keyword evidence="2" id="KW-1185">Reference proteome</keyword>
<dbReference type="Proteomes" id="UP001293593">
    <property type="component" value="Unassembled WGS sequence"/>
</dbReference>
<sequence>MERLAHLIQERIGNGDWRPINLSKGGPAISHLFFADDVVLFVEAEVNQANKVRSCLDNFCRASGLKVNTGKTCVFFSKNVNHVRRTELCNVLGFQITPDLGKYLGVPLHHKRVTKRSYQGIVDKVRVRLSNWKATSLSLAGRATLVSLVTSAIPGYTMQTVALPKGTCEDIEKQNRRFLWGSTLEKRKTHLVDWDTVCKPKKNGGLGLKHLHRQNQAYMMKLGWNMMKRRDDLWVKVLRSKYKCGEDLVPRINTTRLGSNAWSGIKKSWEAVMEGTLMDEGSTMVWWKHERNGEFSVKSAYRKLDEDQEDEA</sequence>
<evidence type="ECO:0000313" key="1">
    <source>
        <dbReference type="EMBL" id="KAK4275693.1"/>
    </source>
</evidence>
<dbReference type="PANTHER" id="PTHR33116">
    <property type="entry name" value="REVERSE TRANSCRIPTASE ZINC-BINDING DOMAIN-CONTAINING PROTEIN-RELATED-RELATED"/>
    <property type="match status" value="1"/>
</dbReference>
<evidence type="ECO:0000313" key="2">
    <source>
        <dbReference type="Proteomes" id="UP001293593"/>
    </source>
</evidence>
<reference evidence="1" key="1">
    <citation type="submission" date="2023-10" db="EMBL/GenBank/DDBJ databases">
        <title>Chromosome-level genome of the transformable northern wattle, Acacia crassicarpa.</title>
        <authorList>
            <person name="Massaro I."/>
            <person name="Sinha N.R."/>
            <person name="Poethig S."/>
            <person name="Leichty A.R."/>
        </authorList>
    </citation>
    <scope>NUCLEOTIDE SEQUENCE</scope>
    <source>
        <strain evidence="1">Acra3RX</strain>
        <tissue evidence="1">Leaf</tissue>
    </source>
</reference>
<dbReference type="EMBL" id="JAWXYG010000004">
    <property type="protein sequence ID" value="KAK4275693.1"/>
    <property type="molecule type" value="Genomic_DNA"/>
</dbReference>
<proteinExistence type="predicted"/>
<gene>
    <name evidence="1" type="ORF">QN277_018732</name>
</gene>